<dbReference type="InterPro" id="IPR043472">
    <property type="entry name" value="Macro_dom-like"/>
</dbReference>
<organism>
    <name type="scientific">Branchiostoma floridae</name>
    <name type="common">Florida lancelet</name>
    <name type="synonym">Amphioxus</name>
    <dbReference type="NCBI Taxonomy" id="7739"/>
    <lineage>
        <taxon>Eukaryota</taxon>
        <taxon>Metazoa</taxon>
        <taxon>Chordata</taxon>
        <taxon>Cephalochordata</taxon>
        <taxon>Leptocardii</taxon>
        <taxon>Amphioxiformes</taxon>
        <taxon>Branchiostomatidae</taxon>
        <taxon>Branchiostoma</taxon>
    </lineage>
</organism>
<feature type="compositionally biased region" description="Polar residues" evidence="8">
    <location>
        <begin position="199"/>
        <end position="210"/>
    </location>
</feature>
<dbReference type="CDD" id="cd01439">
    <property type="entry name" value="TCCD_inducible_PARP_like"/>
    <property type="match status" value="1"/>
</dbReference>
<dbReference type="InParanoid" id="C3Y5P2"/>
<evidence type="ECO:0000259" key="9">
    <source>
        <dbReference type="PROSITE" id="PS51059"/>
    </source>
</evidence>
<proteinExistence type="inferred from homology"/>
<dbReference type="EMBL" id="GG666487">
    <property type="protein sequence ID" value="EEN64289.1"/>
    <property type="molecule type" value="Genomic_DNA"/>
</dbReference>
<sequence>MEVLKDRTIVANGIPPGLDPGFISDTLKAYFENRSLSGGGPVKSVELQREAGRLLVRFKDPGDETDEEVQGIIEVDNISPKTSDDTLQLYFENKRRSGGGEILKFERKGDTALIAFENEGEVLEFGKENLDSGVKDIRFVVYSMDQATVQAFETELERQGGTLQSGSEGSLTPDRDLSASPKPFSSVPQKLHPEEAGVSSGSSSPQPTTDEVQIGHVCLHVQHGNIAKDRTDAIVNPTNAKLDFTMGAVPRAILNAGGHAVLAECRQLGSLPISGVAVTGSGNLRCKHVIHVAPGDDIYTLKEQFRNVLRLAEEMELKSISFPALGTGSTRIETSQAASCMVEAIDEFVHEDKPKNLVLVRATISKEEVMVCYRDAISQWTPGQRQQGQLAALEKIAIDGIVLKIFAGKKAQLDTAVRKIEDMMSRECKDHVITDPSVDKLSLLEQATIKELEKQHTVAITINSSDSSIRVQGNGGDVSDVVTDIYKVLNEITVKEYKSQQAELMSREVQWCYLEQEMYQPYSPDLNAVLEQAKRHGRSYVDFTKPDTLEACHVDFIRMKETRILTGDTRLILRKDTKTDLPEFWDPQGDDEVKVVELSEGSLEFQETYMYFTKTIGDMPSKVVKIERIQNPALWRQYQVKKEKMDRTNKAANNERRLFHGTSTSSCSHINAHGFNRSFCGKNATLYGNGVYFAVESSFSAKDQYSLPATKHNKHVYLARVLVGEATIGRQGMIVPPPKDPTNKTVLYDSVTNNVKNPNIFVIFHDTQAYPEYLITFRS</sequence>
<dbReference type="Pfam" id="PF01661">
    <property type="entry name" value="Macro"/>
    <property type="match status" value="1"/>
</dbReference>
<dbReference type="InterPro" id="IPR012677">
    <property type="entry name" value="Nucleotide-bd_a/b_plait_sf"/>
</dbReference>
<feature type="compositionally biased region" description="Polar residues" evidence="8">
    <location>
        <begin position="161"/>
        <end position="170"/>
    </location>
</feature>
<evidence type="ECO:0000256" key="3">
    <source>
        <dbReference type="ARBA" id="ARBA00022679"/>
    </source>
</evidence>
<comment type="subcellular location">
    <subcellularLocation>
        <location evidence="1">Nucleus</location>
    </subcellularLocation>
</comment>
<dbReference type="InterPro" id="IPR037197">
    <property type="entry name" value="WWE_dom_sf"/>
</dbReference>
<dbReference type="SUPFAM" id="SSF52949">
    <property type="entry name" value="Macro domain-like"/>
    <property type="match status" value="1"/>
</dbReference>
<keyword evidence="2 7" id="KW-0328">Glycosyltransferase</keyword>
<dbReference type="Gene3D" id="3.30.720.50">
    <property type="match status" value="1"/>
</dbReference>
<dbReference type="Gene3D" id="3.40.220.10">
    <property type="entry name" value="Leucine Aminopeptidase, subunit E, domain 1"/>
    <property type="match status" value="1"/>
</dbReference>
<evidence type="ECO:0000256" key="8">
    <source>
        <dbReference type="SAM" id="MobiDB-lite"/>
    </source>
</evidence>
<dbReference type="PANTHER" id="PTHR14453:SF102">
    <property type="entry name" value="PROTEIN MONO-ADP-RIBOSYLTRANSFERASE PARP14-LIKE"/>
    <property type="match status" value="1"/>
</dbReference>
<dbReference type="SUPFAM" id="SSF56399">
    <property type="entry name" value="ADP-ribosylation"/>
    <property type="match status" value="1"/>
</dbReference>
<dbReference type="CDD" id="cd12547">
    <property type="entry name" value="RRM1_2_PAR10"/>
    <property type="match status" value="1"/>
</dbReference>
<evidence type="ECO:0000259" key="10">
    <source>
        <dbReference type="PROSITE" id="PS51154"/>
    </source>
</evidence>
<dbReference type="InterPro" id="IPR012317">
    <property type="entry name" value="Poly(ADP-ribose)pol_cat_dom"/>
</dbReference>
<dbReference type="EC" id="2.4.2.-" evidence="7"/>
<dbReference type="PROSITE" id="PS51154">
    <property type="entry name" value="MACRO"/>
    <property type="match status" value="1"/>
</dbReference>
<dbReference type="PROSITE" id="PS51059">
    <property type="entry name" value="PARP_CATALYTIC"/>
    <property type="match status" value="1"/>
</dbReference>
<evidence type="ECO:0000256" key="4">
    <source>
        <dbReference type="ARBA" id="ARBA00023027"/>
    </source>
</evidence>
<dbReference type="STRING" id="7739.C3Y5P2"/>
<keyword evidence="3 7" id="KW-0808">Transferase</keyword>
<protein>
    <recommendedName>
        <fullName evidence="7">Poly [ADP-ribose] polymerase</fullName>
        <shortName evidence="7">PARP</shortName>
        <ecNumber evidence="7">2.4.2.-</ecNumber>
    </recommendedName>
</protein>
<dbReference type="InterPro" id="IPR004170">
    <property type="entry name" value="WWE_dom"/>
</dbReference>
<accession>C3Y5P2</accession>
<dbReference type="Pfam" id="PF02825">
    <property type="entry name" value="WWE"/>
    <property type="match status" value="1"/>
</dbReference>
<feature type="domain" description="PARP catalytic" evidence="9">
    <location>
        <begin position="581"/>
        <end position="779"/>
    </location>
</feature>
<dbReference type="GO" id="GO:0003950">
    <property type="term" value="F:NAD+ poly-ADP-ribosyltransferase activity"/>
    <property type="evidence" value="ECO:0007669"/>
    <property type="project" value="UniProtKB-UniRule"/>
</dbReference>
<evidence type="ECO:0000256" key="7">
    <source>
        <dbReference type="RuleBase" id="RU362114"/>
    </source>
</evidence>
<dbReference type="SUPFAM" id="SSF117839">
    <property type="entry name" value="WWE domain"/>
    <property type="match status" value="1"/>
</dbReference>
<name>C3Y5P2_BRAFL</name>
<dbReference type="GO" id="GO:0005634">
    <property type="term" value="C:nucleus"/>
    <property type="evidence" value="ECO:0007669"/>
    <property type="project" value="UniProtKB-SubCell"/>
</dbReference>
<reference evidence="11" key="1">
    <citation type="journal article" date="2008" name="Nature">
        <title>The amphioxus genome and the evolution of the chordate karyotype.</title>
        <authorList>
            <consortium name="US DOE Joint Genome Institute (JGI-PGF)"/>
            <person name="Putnam N.H."/>
            <person name="Butts T."/>
            <person name="Ferrier D.E.K."/>
            <person name="Furlong R.F."/>
            <person name="Hellsten U."/>
            <person name="Kawashima T."/>
            <person name="Robinson-Rechavi M."/>
            <person name="Shoguchi E."/>
            <person name="Terry A."/>
            <person name="Yu J.-K."/>
            <person name="Benito-Gutierrez E.L."/>
            <person name="Dubchak I."/>
            <person name="Garcia-Fernandez J."/>
            <person name="Gibson-Brown J.J."/>
            <person name="Grigoriev I.V."/>
            <person name="Horton A.C."/>
            <person name="de Jong P.J."/>
            <person name="Jurka J."/>
            <person name="Kapitonov V.V."/>
            <person name="Kohara Y."/>
            <person name="Kuroki Y."/>
            <person name="Lindquist E."/>
            <person name="Lucas S."/>
            <person name="Osoegawa K."/>
            <person name="Pennacchio L.A."/>
            <person name="Salamov A.A."/>
            <person name="Satou Y."/>
            <person name="Sauka-Spengler T."/>
            <person name="Schmutz J."/>
            <person name="Shin-I T."/>
            <person name="Toyoda A."/>
            <person name="Bronner-Fraser M."/>
            <person name="Fujiyama A."/>
            <person name="Holland L.Z."/>
            <person name="Holland P.W.H."/>
            <person name="Satoh N."/>
            <person name="Rokhsar D.S."/>
        </authorList>
    </citation>
    <scope>NUCLEOTIDE SEQUENCE [LARGE SCALE GENOMIC DNA]</scope>
    <source>
        <strain evidence="11">S238N-H82</strain>
        <tissue evidence="11">Testes</tissue>
    </source>
</reference>
<dbReference type="eggNOG" id="KOG2633">
    <property type="taxonomic scope" value="Eukaryota"/>
</dbReference>
<evidence type="ECO:0000256" key="2">
    <source>
        <dbReference type="ARBA" id="ARBA00022676"/>
    </source>
</evidence>
<keyword evidence="4 7" id="KW-0520">NAD</keyword>
<dbReference type="Pfam" id="PF23085">
    <property type="entry name" value="RRM_PARP14_3"/>
    <property type="match status" value="2"/>
</dbReference>
<feature type="region of interest" description="Disordered" evidence="8">
    <location>
        <begin position="158"/>
        <end position="210"/>
    </location>
</feature>
<comment type="similarity">
    <text evidence="6">Belongs to the ARTD/PARP family.</text>
</comment>
<dbReference type="Pfam" id="PF00644">
    <property type="entry name" value="PARP"/>
    <property type="match status" value="1"/>
</dbReference>
<evidence type="ECO:0000313" key="11">
    <source>
        <dbReference type="EMBL" id="EEN64289.1"/>
    </source>
</evidence>
<dbReference type="Gene3D" id="3.90.228.10">
    <property type="match status" value="1"/>
</dbReference>
<dbReference type="Gene3D" id="3.30.70.330">
    <property type="match status" value="2"/>
</dbReference>
<keyword evidence="5" id="KW-0539">Nucleus</keyword>
<dbReference type="SMART" id="SM00506">
    <property type="entry name" value="A1pp"/>
    <property type="match status" value="1"/>
</dbReference>
<dbReference type="FunFam" id="3.90.228.10:FF:000008">
    <property type="entry name" value="Poly [ADP-ribose] polymerase"/>
    <property type="match status" value="1"/>
</dbReference>
<feature type="domain" description="Macro" evidence="10">
    <location>
        <begin position="206"/>
        <end position="381"/>
    </location>
</feature>
<evidence type="ECO:0000256" key="6">
    <source>
        <dbReference type="ARBA" id="ARBA00024347"/>
    </source>
</evidence>
<dbReference type="AlphaFoldDB" id="C3Y5P2"/>
<dbReference type="PANTHER" id="PTHR14453">
    <property type="entry name" value="PARP/ZINC FINGER CCCH TYPE DOMAIN CONTAINING PROTEIN"/>
    <property type="match status" value="1"/>
</dbReference>
<dbReference type="InterPro" id="IPR002589">
    <property type="entry name" value="Macro_dom"/>
</dbReference>
<evidence type="ECO:0000256" key="1">
    <source>
        <dbReference type="ARBA" id="ARBA00004123"/>
    </source>
</evidence>
<gene>
    <name evidence="11" type="ORF">BRAFLDRAFT_125086</name>
</gene>
<dbReference type="InterPro" id="IPR052056">
    <property type="entry name" value="Mono-ARTD/PARP"/>
</dbReference>
<dbReference type="InterPro" id="IPR034464">
    <property type="entry name" value="PAR10_RRM1_2"/>
</dbReference>
<evidence type="ECO:0000256" key="5">
    <source>
        <dbReference type="ARBA" id="ARBA00023242"/>
    </source>
</evidence>